<comment type="similarity">
    <text evidence="7 10">Belongs to the fluoride channel Fluc/FEX (TC 1.A.43) family.</text>
</comment>
<keyword evidence="10" id="KW-0915">Sodium</keyword>
<proteinExistence type="inferred from homology"/>
<evidence type="ECO:0000256" key="7">
    <source>
        <dbReference type="ARBA" id="ARBA00035120"/>
    </source>
</evidence>
<evidence type="ECO:0000256" key="9">
    <source>
        <dbReference type="ARBA" id="ARBA00049940"/>
    </source>
</evidence>
<evidence type="ECO:0000256" key="4">
    <source>
        <dbReference type="ARBA" id="ARBA00022989"/>
    </source>
</evidence>
<sequence length="125" mass="13688">MVYFWVGIAGFLGASLRYLIGVWLMDADMIFPFSTLTVNLVGSFLLAWFTFKLVHQWSLSSKWKTAIGTGFVGSFTTFSTLSVDTVTLVNRGDAWLGVLYIFVSIVGGLLLSNLGYSLSRKGGVV</sequence>
<keyword evidence="10" id="KW-0479">Metal-binding</keyword>
<feature type="transmembrane region" description="Helical" evidence="10">
    <location>
        <begin position="30"/>
        <end position="51"/>
    </location>
</feature>
<gene>
    <name evidence="10 11" type="primary">crcB</name>
    <name evidence="10" type="synonym">fluC</name>
    <name evidence="11" type="ORF">ACFQ2J_16885</name>
</gene>
<keyword evidence="4 10" id="KW-1133">Transmembrane helix</keyword>
<keyword evidence="3 10" id="KW-0812">Transmembrane</keyword>
<feature type="binding site" evidence="10">
    <location>
        <position position="73"/>
    </location>
    <ligand>
        <name>Na(+)</name>
        <dbReference type="ChEBI" id="CHEBI:29101"/>
        <note>structural</note>
    </ligand>
</feature>
<evidence type="ECO:0000256" key="10">
    <source>
        <dbReference type="HAMAP-Rule" id="MF_00454"/>
    </source>
</evidence>
<comment type="subcellular location">
    <subcellularLocation>
        <location evidence="1 10">Cell membrane</location>
        <topology evidence="1 10">Multi-pass membrane protein</topology>
    </subcellularLocation>
</comment>
<name>A0ABW3L476_9BACI</name>
<feature type="binding site" evidence="10">
    <location>
        <position position="76"/>
    </location>
    <ligand>
        <name>Na(+)</name>
        <dbReference type="ChEBI" id="CHEBI:29101"/>
        <note>structural</note>
    </ligand>
</feature>
<keyword evidence="12" id="KW-1185">Reference proteome</keyword>
<evidence type="ECO:0000256" key="8">
    <source>
        <dbReference type="ARBA" id="ARBA00035585"/>
    </source>
</evidence>
<keyword evidence="10" id="KW-0813">Transport</keyword>
<feature type="transmembrane region" description="Helical" evidence="10">
    <location>
        <begin position="5"/>
        <end position="24"/>
    </location>
</feature>
<comment type="catalytic activity">
    <reaction evidence="8">
        <text>fluoride(in) = fluoride(out)</text>
        <dbReference type="Rhea" id="RHEA:76159"/>
        <dbReference type="ChEBI" id="CHEBI:17051"/>
    </reaction>
    <physiologicalReaction direction="left-to-right" evidence="8">
        <dbReference type="Rhea" id="RHEA:76160"/>
    </physiologicalReaction>
</comment>
<comment type="caution">
    <text evidence="11">The sequence shown here is derived from an EMBL/GenBank/DDBJ whole genome shotgun (WGS) entry which is preliminary data.</text>
</comment>
<feature type="transmembrane region" description="Helical" evidence="10">
    <location>
        <begin position="95"/>
        <end position="116"/>
    </location>
</feature>
<dbReference type="Proteomes" id="UP001596990">
    <property type="component" value="Unassembled WGS sequence"/>
</dbReference>
<feature type="transmembrane region" description="Helical" evidence="10">
    <location>
        <begin position="63"/>
        <end position="83"/>
    </location>
</feature>
<keyword evidence="2 10" id="KW-1003">Cell membrane</keyword>
<evidence type="ECO:0000256" key="2">
    <source>
        <dbReference type="ARBA" id="ARBA00022475"/>
    </source>
</evidence>
<keyword evidence="5 10" id="KW-0472">Membrane</keyword>
<evidence type="ECO:0000313" key="12">
    <source>
        <dbReference type="Proteomes" id="UP001596990"/>
    </source>
</evidence>
<evidence type="ECO:0000313" key="11">
    <source>
        <dbReference type="EMBL" id="MFD1020866.1"/>
    </source>
</evidence>
<organism evidence="11 12">
    <name type="scientific">Thalassobacillus hwangdonensis</name>
    <dbReference type="NCBI Taxonomy" id="546108"/>
    <lineage>
        <taxon>Bacteria</taxon>
        <taxon>Bacillati</taxon>
        <taxon>Bacillota</taxon>
        <taxon>Bacilli</taxon>
        <taxon>Bacillales</taxon>
        <taxon>Bacillaceae</taxon>
        <taxon>Thalassobacillus</taxon>
    </lineage>
</organism>
<dbReference type="HAMAP" id="MF_00454">
    <property type="entry name" value="FluC"/>
    <property type="match status" value="1"/>
</dbReference>
<protein>
    <recommendedName>
        <fullName evidence="10">Fluoride-specific ion channel FluC</fullName>
    </recommendedName>
</protein>
<comment type="function">
    <text evidence="9 10">Fluoride-specific ion channel. Important for reducing fluoride concentration in the cell, thus reducing its toxicity.</text>
</comment>
<reference evidence="12" key="1">
    <citation type="journal article" date="2019" name="Int. J. Syst. Evol. Microbiol.">
        <title>The Global Catalogue of Microorganisms (GCM) 10K type strain sequencing project: providing services to taxonomists for standard genome sequencing and annotation.</title>
        <authorList>
            <consortium name="The Broad Institute Genomics Platform"/>
            <consortium name="The Broad Institute Genome Sequencing Center for Infectious Disease"/>
            <person name="Wu L."/>
            <person name="Ma J."/>
        </authorList>
    </citation>
    <scope>NUCLEOTIDE SEQUENCE [LARGE SCALE GENOMIC DNA]</scope>
    <source>
        <strain evidence="12">CCUG 56607</strain>
    </source>
</reference>
<accession>A0ABW3L476</accession>
<dbReference type="PANTHER" id="PTHR28259:SF1">
    <property type="entry name" value="FLUORIDE EXPORT PROTEIN 1-RELATED"/>
    <property type="match status" value="1"/>
</dbReference>
<dbReference type="NCBIfam" id="TIGR00494">
    <property type="entry name" value="crcB"/>
    <property type="match status" value="1"/>
</dbReference>
<dbReference type="InterPro" id="IPR003691">
    <property type="entry name" value="FluC"/>
</dbReference>
<keyword evidence="10" id="KW-0406">Ion transport</keyword>
<evidence type="ECO:0000256" key="5">
    <source>
        <dbReference type="ARBA" id="ARBA00023136"/>
    </source>
</evidence>
<evidence type="ECO:0000256" key="1">
    <source>
        <dbReference type="ARBA" id="ARBA00004651"/>
    </source>
</evidence>
<dbReference type="RefSeq" id="WP_386063294.1">
    <property type="nucleotide sequence ID" value="NZ_JBHTKL010000006.1"/>
</dbReference>
<dbReference type="EMBL" id="JBHTKL010000006">
    <property type="protein sequence ID" value="MFD1020866.1"/>
    <property type="molecule type" value="Genomic_DNA"/>
</dbReference>
<comment type="activity regulation">
    <text evidence="10">Na(+) is not transported, but it plays an essential structural role and its presence is essential for fluoride channel function.</text>
</comment>
<evidence type="ECO:0000256" key="6">
    <source>
        <dbReference type="ARBA" id="ARBA00023303"/>
    </source>
</evidence>
<keyword evidence="6 10" id="KW-0407">Ion channel</keyword>
<dbReference type="Pfam" id="PF02537">
    <property type="entry name" value="CRCB"/>
    <property type="match status" value="1"/>
</dbReference>
<dbReference type="PANTHER" id="PTHR28259">
    <property type="entry name" value="FLUORIDE EXPORT PROTEIN 1-RELATED"/>
    <property type="match status" value="1"/>
</dbReference>
<evidence type="ECO:0000256" key="3">
    <source>
        <dbReference type="ARBA" id="ARBA00022692"/>
    </source>
</evidence>